<dbReference type="EMBL" id="JBBXJM010000001">
    <property type="protein sequence ID" value="KAL1413674.1"/>
    <property type="molecule type" value="Genomic_DNA"/>
</dbReference>
<sequence length="557" mass="61659">MVALGARTSWTRQARLASLIGVWLVVLCFVSLWLAAGEVKNIHSYVKETGEGIGSKFITKCDNSSEVAQIARLEAQVATQRTEADKQRAEADKHRSEADKQRAEADKQRDATNRLTKWNGGPMCSQHIVDALADLDEKWGRLGLDMSVAHWGTGARVRRALAKLLKGDEEFTIGVLGGSLTFGHGLQKDDKRYPTLVEEGLKKVFPSAKIKVVNGAVPATGTDYFQACYGHHVPEESDLFVLEAAVNDLIVEEEHKGGGLAVDTTIHTEHLVRDILGRRPDNAILMLSAFGSSKVWFNGADKHSTVAAFYDIPRVTMRTYLYQYILQNKDSQLEFYGADDKDHPIQSGHEFMADILLYYLLREACRAESFVAAAPDAGALTDGARYPGLSGSKLKHHFDPFALPRIRVHDNIFSGKVPEVHSFCRSVNTRDADDKPALFPSSKTGDWEEVGWNDKHFWSSQTPGEKITFSDIPVSEGSLSVYYLRGPNEGTMVCWYDDQRDKATILQGFWNYVKVGSLGIVATNLPAKNYTLTCEISAETKARGNETAVHIISVMTS</sequence>
<dbReference type="RefSeq" id="XP_069213618.1">
    <property type="nucleotide sequence ID" value="XM_069350074.1"/>
</dbReference>
<dbReference type="GeneID" id="95982496"/>
<comment type="caution">
    <text evidence="3">The sequence shown here is derived from an EMBL/GenBank/DDBJ whole genome shotgun (WGS) entry which is preliminary data.</text>
</comment>
<dbReference type="InterPro" id="IPR036514">
    <property type="entry name" value="SGNH_hydro_sf"/>
</dbReference>
<organism evidence="3 4">
    <name type="scientific">Vanrija albida</name>
    <dbReference type="NCBI Taxonomy" id="181172"/>
    <lineage>
        <taxon>Eukaryota</taxon>
        <taxon>Fungi</taxon>
        <taxon>Dikarya</taxon>
        <taxon>Basidiomycota</taxon>
        <taxon>Agaricomycotina</taxon>
        <taxon>Tremellomycetes</taxon>
        <taxon>Trichosporonales</taxon>
        <taxon>Trichosporonaceae</taxon>
        <taxon>Vanrija</taxon>
    </lineage>
</organism>
<dbReference type="Gene3D" id="3.40.50.1110">
    <property type="entry name" value="SGNH hydrolase"/>
    <property type="match status" value="1"/>
</dbReference>
<reference evidence="3 4" key="1">
    <citation type="submission" date="2023-08" db="EMBL/GenBank/DDBJ databases">
        <title>Annotated Genome Sequence of Vanrija albida AlHP1.</title>
        <authorList>
            <person name="Herzog R."/>
        </authorList>
    </citation>
    <scope>NUCLEOTIDE SEQUENCE [LARGE SCALE GENOMIC DNA]</scope>
    <source>
        <strain evidence="3 4">AlHP1</strain>
    </source>
</reference>
<keyword evidence="2" id="KW-0812">Transmembrane</keyword>
<dbReference type="CDD" id="cd00229">
    <property type="entry name" value="SGNH_hydrolase"/>
    <property type="match status" value="1"/>
</dbReference>
<dbReference type="PANTHER" id="PTHR34407:SF1">
    <property type="entry name" value="SGNH HYDROLASE-TYPE ESTERASE DOMAIN-CONTAINING PROTEIN"/>
    <property type="match status" value="1"/>
</dbReference>
<proteinExistence type="predicted"/>
<evidence type="ECO:0000313" key="4">
    <source>
        <dbReference type="Proteomes" id="UP001565368"/>
    </source>
</evidence>
<accession>A0ABR3QG20</accession>
<feature type="compositionally biased region" description="Basic and acidic residues" evidence="1">
    <location>
        <begin position="82"/>
        <end position="112"/>
    </location>
</feature>
<evidence type="ECO:0008006" key="5">
    <source>
        <dbReference type="Google" id="ProtNLM"/>
    </source>
</evidence>
<dbReference type="PANTHER" id="PTHR34407">
    <property type="entry name" value="EXPRESSED PROTEIN"/>
    <property type="match status" value="1"/>
</dbReference>
<keyword evidence="2" id="KW-0472">Membrane</keyword>
<gene>
    <name evidence="3" type="ORF">Q8F55_001453</name>
</gene>
<protein>
    <recommendedName>
        <fullName evidence="5">SGNH hydrolase-type esterase domain-containing protein</fullName>
    </recommendedName>
</protein>
<dbReference type="Proteomes" id="UP001565368">
    <property type="component" value="Unassembled WGS sequence"/>
</dbReference>
<keyword evidence="2" id="KW-1133">Transmembrane helix</keyword>
<evidence type="ECO:0000256" key="1">
    <source>
        <dbReference type="SAM" id="MobiDB-lite"/>
    </source>
</evidence>
<feature type="region of interest" description="Disordered" evidence="1">
    <location>
        <begin position="79"/>
        <end position="116"/>
    </location>
</feature>
<evidence type="ECO:0000313" key="3">
    <source>
        <dbReference type="EMBL" id="KAL1413674.1"/>
    </source>
</evidence>
<name>A0ABR3QG20_9TREE</name>
<keyword evidence="4" id="KW-1185">Reference proteome</keyword>
<dbReference type="SUPFAM" id="SSF52266">
    <property type="entry name" value="SGNH hydrolase"/>
    <property type="match status" value="1"/>
</dbReference>
<feature type="transmembrane region" description="Helical" evidence="2">
    <location>
        <begin position="16"/>
        <end position="36"/>
    </location>
</feature>
<evidence type="ECO:0000256" key="2">
    <source>
        <dbReference type="SAM" id="Phobius"/>
    </source>
</evidence>